<keyword evidence="2" id="KW-0472">Membrane</keyword>
<proteinExistence type="predicted"/>
<protein>
    <submittedName>
        <fullName evidence="3">Uncharacterized protein</fullName>
    </submittedName>
</protein>
<organism evidence="3 4">
    <name type="scientific">Moniliophthora roreri</name>
    <name type="common">Frosty pod rot fungus</name>
    <name type="synonym">Monilia roreri</name>
    <dbReference type="NCBI Taxonomy" id="221103"/>
    <lineage>
        <taxon>Eukaryota</taxon>
        <taxon>Fungi</taxon>
        <taxon>Dikarya</taxon>
        <taxon>Basidiomycota</taxon>
        <taxon>Agaricomycotina</taxon>
        <taxon>Agaricomycetes</taxon>
        <taxon>Agaricomycetidae</taxon>
        <taxon>Agaricales</taxon>
        <taxon>Marasmiineae</taxon>
        <taxon>Marasmiaceae</taxon>
        <taxon>Moniliophthora</taxon>
    </lineage>
</organism>
<comment type="caution">
    <text evidence="3">The sequence shown here is derived from an EMBL/GenBank/DDBJ whole genome shotgun (WGS) entry which is preliminary data.</text>
</comment>
<keyword evidence="2" id="KW-1133">Transmembrane helix</keyword>
<feature type="transmembrane region" description="Helical" evidence="2">
    <location>
        <begin position="80"/>
        <end position="100"/>
    </location>
</feature>
<reference evidence="3 4" key="1">
    <citation type="submission" date="2015-12" db="EMBL/GenBank/DDBJ databases">
        <title>Draft genome sequence of Moniliophthora roreri, the causal agent of frosty pod rot of cacao.</title>
        <authorList>
            <person name="Aime M.C."/>
            <person name="Diaz-Valderrama J.R."/>
            <person name="Kijpornyongpan T."/>
            <person name="Phillips-Mora W."/>
        </authorList>
    </citation>
    <scope>NUCLEOTIDE SEQUENCE [LARGE SCALE GENOMIC DNA]</scope>
    <source>
        <strain evidence="3 4">MCA 2952</strain>
    </source>
</reference>
<evidence type="ECO:0000313" key="4">
    <source>
        <dbReference type="Proteomes" id="UP000054988"/>
    </source>
</evidence>
<name>A0A0W0G6G3_MONRR</name>
<dbReference type="AlphaFoldDB" id="A0A0W0G6G3"/>
<sequence>MAARLFSETSSYGLAEGPGDSDWKGSPPVQSVFHEHEEYSWTSSTGGFSRMVVQYSGAKNATGWNDADFDGPGGLRTCQLVSFVVITIVLTAIVTSLLMLDRLSRDQ</sequence>
<gene>
    <name evidence="3" type="ORF">WG66_3436</name>
</gene>
<dbReference type="Proteomes" id="UP000054988">
    <property type="component" value="Unassembled WGS sequence"/>
</dbReference>
<keyword evidence="2" id="KW-0812">Transmembrane</keyword>
<evidence type="ECO:0000256" key="2">
    <source>
        <dbReference type="SAM" id="Phobius"/>
    </source>
</evidence>
<feature type="region of interest" description="Disordered" evidence="1">
    <location>
        <begin position="1"/>
        <end position="28"/>
    </location>
</feature>
<dbReference type="EMBL" id="LATX01001028">
    <property type="protein sequence ID" value="KTB44005.1"/>
    <property type="molecule type" value="Genomic_DNA"/>
</dbReference>
<evidence type="ECO:0000313" key="3">
    <source>
        <dbReference type="EMBL" id="KTB44005.1"/>
    </source>
</evidence>
<evidence type="ECO:0000256" key="1">
    <source>
        <dbReference type="SAM" id="MobiDB-lite"/>
    </source>
</evidence>
<accession>A0A0W0G6G3</accession>